<dbReference type="GeneID" id="113155931"/>
<dbReference type="GO" id="GO:0006886">
    <property type="term" value="P:intracellular protein transport"/>
    <property type="evidence" value="ECO:0007669"/>
    <property type="project" value="InterPro"/>
</dbReference>
<dbReference type="InterPro" id="IPR006985">
    <property type="entry name" value="RAMP"/>
</dbReference>
<keyword evidence="6 12" id="KW-0732">Signal</keyword>
<dbReference type="GO" id="GO:0006816">
    <property type="term" value="P:calcium ion transport"/>
    <property type="evidence" value="ECO:0007669"/>
    <property type="project" value="TreeGrafter"/>
</dbReference>
<accession>A0A7N5ZQ77</accession>
<feature type="signal peptide" evidence="12">
    <location>
        <begin position="1"/>
        <end position="17"/>
    </location>
</feature>
<keyword evidence="3" id="KW-0813">Transport</keyword>
<sequence length="205" mass="23708">MILYLLAPFIILGFVESLTNVTNTPRTEERNTAEQNQTFTVSPLDKSTITPDNVSQIEDGLKNNQSLITEDNEAFQDYENHLSLQGCSRPLLIKSCQVYCVNDFQREMEKLSTEDWCVMEKIIIPYNIMTLCMEGMSQAVRCYYPNQDIENLFLDVHSSYFKNCTKEELQFEDAPKWLVITLTLIPVSLIPILTYLVVWKSKVQE</sequence>
<evidence type="ECO:0000313" key="14">
    <source>
        <dbReference type="Proteomes" id="UP000265040"/>
    </source>
</evidence>
<keyword evidence="9" id="KW-1015">Disulfide bond</keyword>
<dbReference type="Gene3D" id="1.10.150.510">
    <property type="entry name" value="Receptor activity modifying family"/>
    <property type="match status" value="1"/>
</dbReference>
<dbReference type="GO" id="GO:0005886">
    <property type="term" value="C:plasma membrane"/>
    <property type="evidence" value="ECO:0007669"/>
    <property type="project" value="UniProtKB-SubCell"/>
</dbReference>
<evidence type="ECO:0000256" key="8">
    <source>
        <dbReference type="ARBA" id="ARBA00023136"/>
    </source>
</evidence>
<reference evidence="13" key="1">
    <citation type="submission" date="2021-04" db="EMBL/GenBank/DDBJ databases">
        <authorList>
            <consortium name="Wellcome Sanger Institute Data Sharing"/>
        </authorList>
    </citation>
    <scope>NUCLEOTIDE SEQUENCE [LARGE SCALE GENOMIC DNA]</scope>
</reference>
<dbReference type="Ensembl" id="ENSATET00000069863.2">
    <property type="protein sequence ID" value="ENSATEP00000036665.1"/>
    <property type="gene ID" value="ENSATEG00000029323.2"/>
</dbReference>
<evidence type="ECO:0000256" key="11">
    <source>
        <dbReference type="SAM" id="Phobius"/>
    </source>
</evidence>
<dbReference type="GO" id="GO:0009986">
    <property type="term" value="C:cell surface"/>
    <property type="evidence" value="ECO:0007669"/>
    <property type="project" value="TreeGrafter"/>
</dbReference>
<dbReference type="GO" id="GO:0007186">
    <property type="term" value="P:G protein-coupled receptor signaling pathway"/>
    <property type="evidence" value="ECO:0007669"/>
    <property type="project" value="TreeGrafter"/>
</dbReference>
<dbReference type="GO" id="GO:0015026">
    <property type="term" value="F:coreceptor activity"/>
    <property type="evidence" value="ECO:0007669"/>
    <property type="project" value="InterPro"/>
</dbReference>
<dbReference type="Proteomes" id="UP000265040">
    <property type="component" value="Chromosome 19"/>
</dbReference>
<dbReference type="OrthoDB" id="9416539at2759"/>
<dbReference type="PANTHER" id="PTHR14076:SF9">
    <property type="entry name" value="RECEPTOR ACTIVITY-MODIFYING PROTEIN 2"/>
    <property type="match status" value="1"/>
</dbReference>
<organism evidence="13 14">
    <name type="scientific">Anabas testudineus</name>
    <name type="common">Climbing perch</name>
    <name type="synonym">Anthias testudineus</name>
    <dbReference type="NCBI Taxonomy" id="64144"/>
    <lineage>
        <taxon>Eukaryota</taxon>
        <taxon>Metazoa</taxon>
        <taxon>Chordata</taxon>
        <taxon>Craniata</taxon>
        <taxon>Vertebrata</taxon>
        <taxon>Euteleostomi</taxon>
        <taxon>Actinopterygii</taxon>
        <taxon>Neopterygii</taxon>
        <taxon>Teleostei</taxon>
        <taxon>Neoteleostei</taxon>
        <taxon>Acanthomorphata</taxon>
        <taxon>Anabantaria</taxon>
        <taxon>Anabantiformes</taxon>
        <taxon>Anabantoidei</taxon>
        <taxon>Anabantidae</taxon>
        <taxon>Anabas</taxon>
    </lineage>
</organism>
<keyword evidence="7 11" id="KW-1133">Transmembrane helix</keyword>
<dbReference type="PANTHER" id="PTHR14076">
    <property type="entry name" value="RECEPTOR ACTIVITY MODIFYING PROTEIN RAMP"/>
    <property type="match status" value="1"/>
</dbReference>
<evidence type="ECO:0000256" key="10">
    <source>
        <dbReference type="ARBA" id="ARBA00023170"/>
    </source>
</evidence>
<comment type="similarity">
    <text evidence="2">Belongs to the RAMP family.</text>
</comment>
<dbReference type="InterPro" id="IPR038126">
    <property type="entry name" value="RAMP_sf"/>
</dbReference>
<evidence type="ECO:0000256" key="4">
    <source>
        <dbReference type="ARBA" id="ARBA00022475"/>
    </source>
</evidence>
<dbReference type="GeneTree" id="ENSGT00940000168205"/>
<evidence type="ECO:0000313" key="13">
    <source>
        <dbReference type="Ensembl" id="ENSATEP00000036665.1"/>
    </source>
</evidence>
<dbReference type="GO" id="GO:0032870">
    <property type="term" value="P:cellular response to hormone stimulus"/>
    <property type="evidence" value="ECO:0007669"/>
    <property type="project" value="TreeGrafter"/>
</dbReference>
<evidence type="ECO:0000256" key="5">
    <source>
        <dbReference type="ARBA" id="ARBA00022692"/>
    </source>
</evidence>
<feature type="transmembrane region" description="Helical" evidence="11">
    <location>
        <begin position="177"/>
        <end position="198"/>
    </location>
</feature>
<keyword evidence="8 11" id="KW-0472">Membrane</keyword>
<keyword evidence="10" id="KW-0675">Receptor</keyword>
<evidence type="ECO:0000256" key="2">
    <source>
        <dbReference type="ARBA" id="ARBA00007087"/>
    </source>
</evidence>
<proteinExistence type="inferred from homology"/>
<evidence type="ECO:0000256" key="1">
    <source>
        <dbReference type="ARBA" id="ARBA00004251"/>
    </source>
</evidence>
<feature type="chain" id="PRO_5031276231" evidence="12">
    <location>
        <begin position="18"/>
        <end position="205"/>
    </location>
</feature>
<dbReference type="AlphaFoldDB" id="A0A7N5ZQ77"/>
<keyword evidence="5 11" id="KW-0812">Transmembrane</keyword>
<evidence type="ECO:0000256" key="12">
    <source>
        <dbReference type="SAM" id="SignalP"/>
    </source>
</evidence>
<dbReference type="Pfam" id="PF04901">
    <property type="entry name" value="RAMP"/>
    <property type="match status" value="1"/>
</dbReference>
<reference evidence="13" key="2">
    <citation type="submission" date="2025-08" db="UniProtKB">
        <authorList>
            <consortium name="Ensembl"/>
        </authorList>
    </citation>
    <scope>IDENTIFICATION</scope>
</reference>
<reference evidence="13" key="3">
    <citation type="submission" date="2025-09" db="UniProtKB">
        <authorList>
            <consortium name="Ensembl"/>
        </authorList>
    </citation>
    <scope>IDENTIFICATION</scope>
</reference>
<dbReference type="GO" id="GO:0008277">
    <property type="term" value="P:regulation of G protein-coupled receptor signaling pathway"/>
    <property type="evidence" value="ECO:0007669"/>
    <property type="project" value="InterPro"/>
</dbReference>
<dbReference type="GO" id="GO:0001525">
    <property type="term" value="P:angiogenesis"/>
    <property type="evidence" value="ECO:0007669"/>
    <property type="project" value="TreeGrafter"/>
</dbReference>
<evidence type="ECO:0000256" key="6">
    <source>
        <dbReference type="ARBA" id="ARBA00022729"/>
    </source>
</evidence>
<dbReference type="RefSeq" id="XP_026206462.1">
    <property type="nucleotide sequence ID" value="XM_026350677.1"/>
</dbReference>
<keyword evidence="4" id="KW-1003">Cell membrane</keyword>
<dbReference type="InParanoid" id="A0A7N5ZQ77"/>
<evidence type="ECO:0000256" key="7">
    <source>
        <dbReference type="ARBA" id="ARBA00022989"/>
    </source>
</evidence>
<comment type="subcellular location">
    <subcellularLocation>
        <location evidence="1">Cell membrane</location>
        <topology evidence="1">Single-pass type I membrane protein</topology>
    </subcellularLocation>
</comment>
<protein>
    <submittedName>
        <fullName evidence="13">Uncharacterized protein</fullName>
    </submittedName>
</protein>
<evidence type="ECO:0000256" key="3">
    <source>
        <dbReference type="ARBA" id="ARBA00022448"/>
    </source>
</evidence>
<keyword evidence="14" id="KW-1185">Reference proteome</keyword>
<name>A0A7N5ZQ77_ANATE</name>
<dbReference type="GO" id="GO:0031623">
    <property type="term" value="P:receptor internalization"/>
    <property type="evidence" value="ECO:0007669"/>
    <property type="project" value="TreeGrafter"/>
</dbReference>
<dbReference type="GO" id="GO:0072659">
    <property type="term" value="P:protein localization to plasma membrane"/>
    <property type="evidence" value="ECO:0007669"/>
    <property type="project" value="TreeGrafter"/>
</dbReference>
<evidence type="ECO:0000256" key="9">
    <source>
        <dbReference type="ARBA" id="ARBA00023157"/>
    </source>
</evidence>
<dbReference type="GO" id="GO:0043235">
    <property type="term" value="C:receptor complex"/>
    <property type="evidence" value="ECO:0007669"/>
    <property type="project" value="TreeGrafter"/>
</dbReference>